<dbReference type="InterPro" id="IPR005761">
    <property type="entry name" value="UDP-N-AcMur-Glu-dNH2Pim_ligase"/>
</dbReference>
<keyword evidence="7" id="KW-0963">Cytoplasm</keyword>
<dbReference type="GO" id="GO:0008360">
    <property type="term" value="P:regulation of cell shape"/>
    <property type="evidence" value="ECO:0007669"/>
    <property type="project" value="UniProtKB-KW"/>
</dbReference>
<dbReference type="GO" id="GO:0009252">
    <property type="term" value="P:peptidoglycan biosynthetic process"/>
    <property type="evidence" value="ECO:0007669"/>
    <property type="project" value="UniProtKB-UniRule"/>
</dbReference>
<evidence type="ECO:0000259" key="11">
    <source>
        <dbReference type="Pfam" id="PF08245"/>
    </source>
</evidence>
<evidence type="ECO:0000259" key="9">
    <source>
        <dbReference type="Pfam" id="PF01225"/>
    </source>
</evidence>
<gene>
    <name evidence="7" type="primary">murE</name>
    <name evidence="12" type="ORF">KRR39_11810</name>
</gene>
<dbReference type="EMBL" id="CP077062">
    <property type="protein sequence ID" value="QWZ10531.1"/>
    <property type="molecule type" value="Genomic_DNA"/>
</dbReference>
<feature type="binding site" evidence="7">
    <location>
        <position position="477"/>
    </location>
    <ligand>
        <name>meso-2,6-diaminopimelate</name>
        <dbReference type="ChEBI" id="CHEBI:57791"/>
    </ligand>
</feature>
<comment type="PTM">
    <text evidence="7">Carboxylation is probably crucial for Mg(2+) binding and, consequently, for the gamma-phosphate positioning of ATP.</text>
</comment>
<keyword evidence="7" id="KW-0067">ATP-binding</keyword>
<organism evidence="12 13">
    <name type="scientific">Nocardioides panacis</name>
    <dbReference type="NCBI Taxonomy" id="2849501"/>
    <lineage>
        <taxon>Bacteria</taxon>
        <taxon>Bacillati</taxon>
        <taxon>Actinomycetota</taxon>
        <taxon>Actinomycetes</taxon>
        <taxon>Propionibacteriales</taxon>
        <taxon>Nocardioidaceae</taxon>
        <taxon>Nocardioides</taxon>
    </lineage>
</organism>
<dbReference type="Pfam" id="PF08245">
    <property type="entry name" value="Mur_ligase_M"/>
    <property type="match status" value="1"/>
</dbReference>
<feature type="binding site" evidence="7">
    <location>
        <position position="40"/>
    </location>
    <ligand>
        <name>UDP-N-acetyl-alpha-D-muramoyl-L-alanyl-D-glutamate</name>
        <dbReference type="ChEBI" id="CHEBI:83900"/>
    </ligand>
</feature>
<comment type="similarity">
    <text evidence="1 7">Belongs to the MurCDEF family. MurE subfamily.</text>
</comment>
<feature type="binding site" evidence="7">
    <location>
        <begin position="123"/>
        <end position="129"/>
    </location>
    <ligand>
        <name>ATP</name>
        <dbReference type="ChEBI" id="CHEBI:30616"/>
    </ligand>
</feature>
<comment type="function">
    <text evidence="7">Catalyzes the addition of meso-diaminopimelic acid to the nucleotide precursor UDP-N-acetylmuramoyl-L-alanyl-D-glutamate (UMAG) in the biosynthesis of bacterial cell-wall peptidoglycan.</text>
</comment>
<dbReference type="PANTHER" id="PTHR23135">
    <property type="entry name" value="MUR LIGASE FAMILY MEMBER"/>
    <property type="match status" value="1"/>
</dbReference>
<evidence type="ECO:0000256" key="5">
    <source>
        <dbReference type="ARBA" id="ARBA00023306"/>
    </source>
</evidence>
<comment type="caution">
    <text evidence="7">Lacks conserved residue(s) required for the propagation of feature annotation.</text>
</comment>
<feature type="binding site" evidence="7">
    <location>
        <begin position="417"/>
        <end position="420"/>
    </location>
    <ligand>
        <name>meso-2,6-diaminopimelate</name>
        <dbReference type="ChEBI" id="CHEBI:57791"/>
    </ligand>
</feature>
<feature type="short sequence motif" description="Meso-diaminopimelate recognition motif" evidence="7">
    <location>
        <begin position="417"/>
        <end position="420"/>
    </location>
</feature>
<dbReference type="EC" id="6.3.2.13" evidence="7"/>
<feature type="domain" description="Mur ligase C-terminal" evidence="10">
    <location>
        <begin position="344"/>
        <end position="475"/>
    </location>
</feature>
<dbReference type="KEGG" id="nps:KRR39_11810"/>
<dbReference type="Pfam" id="PF01225">
    <property type="entry name" value="Mur_ligase"/>
    <property type="match status" value="1"/>
</dbReference>
<reference evidence="12" key="1">
    <citation type="submission" date="2021-06" db="EMBL/GenBank/DDBJ databases">
        <title>Complete genome sequence of Nocardioides sp. G188.</title>
        <authorList>
            <person name="Im W.-T."/>
        </authorList>
    </citation>
    <scope>NUCLEOTIDE SEQUENCE</scope>
    <source>
        <strain evidence="12">G188</strain>
    </source>
</reference>
<feature type="binding site" evidence="7">
    <location>
        <position position="473"/>
    </location>
    <ligand>
        <name>meso-2,6-diaminopimelate</name>
        <dbReference type="ChEBI" id="CHEBI:57791"/>
    </ligand>
</feature>
<evidence type="ECO:0000256" key="8">
    <source>
        <dbReference type="RuleBase" id="RU004135"/>
    </source>
</evidence>
<evidence type="ECO:0000256" key="3">
    <source>
        <dbReference type="ARBA" id="ARBA00022960"/>
    </source>
</evidence>
<feature type="binding site" evidence="7">
    <location>
        <begin position="165"/>
        <end position="166"/>
    </location>
    <ligand>
        <name>UDP-N-acetyl-alpha-D-muramoyl-L-alanyl-D-glutamate</name>
        <dbReference type="ChEBI" id="CHEBI:83900"/>
    </ligand>
</feature>
<dbReference type="GO" id="GO:0000287">
    <property type="term" value="F:magnesium ion binding"/>
    <property type="evidence" value="ECO:0007669"/>
    <property type="project" value="UniProtKB-UniRule"/>
</dbReference>
<feature type="binding site" evidence="7">
    <location>
        <position position="393"/>
    </location>
    <ligand>
        <name>meso-2,6-diaminopimelate</name>
        <dbReference type="ChEBI" id="CHEBI:57791"/>
    </ligand>
</feature>
<evidence type="ECO:0000256" key="4">
    <source>
        <dbReference type="ARBA" id="ARBA00022984"/>
    </source>
</evidence>
<proteinExistence type="inferred from homology"/>
<dbReference type="GO" id="GO:0008765">
    <property type="term" value="F:UDP-N-acetylmuramoylalanyl-D-glutamate-2,6-diaminopimelate ligase activity"/>
    <property type="evidence" value="ECO:0007669"/>
    <property type="project" value="UniProtKB-UniRule"/>
</dbReference>
<dbReference type="NCBIfam" id="NF001126">
    <property type="entry name" value="PRK00139.1-4"/>
    <property type="match status" value="1"/>
</dbReference>
<keyword evidence="5 7" id="KW-0131">Cell cycle</keyword>
<dbReference type="GO" id="GO:0071555">
    <property type="term" value="P:cell wall organization"/>
    <property type="evidence" value="ECO:0007669"/>
    <property type="project" value="UniProtKB-KW"/>
</dbReference>
<evidence type="ECO:0000256" key="1">
    <source>
        <dbReference type="ARBA" id="ARBA00005898"/>
    </source>
</evidence>
<keyword evidence="7 12" id="KW-0436">Ligase</keyword>
<comment type="cofactor">
    <cofactor evidence="7">
        <name>Mg(2+)</name>
        <dbReference type="ChEBI" id="CHEBI:18420"/>
    </cofactor>
</comment>
<dbReference type="InterPro" id="IPR000713">
    <property type="entry name" value="Mur_ligase_N"/>
</dbReference>
<feature type="modified residue" description="N6-carboxylysine" evidence="7">
    <location>
        <position position="232"/>
    </location>
</feature>
<dbReference type="PANTHER" id="PTHR23135:SF4">
    <property type="entry name" value="UDP-N-ACETYLMURAMOYL-L-ALANYL-D-GLUTAMATE--2,6-DIAMINOPIMELATE LIGASE MURE HOMOLOG, CHLOROPLASTIC"/>
    <property type="match status" value="1"/>
</dbReference>
<evidence type="ECO:0000313" key="12">
    <source>
        <dbReference type="EMBL" id="QWZ10531.1"/>
    </source>
</evidence>
<feature type="binding site" evidence="7">
    <location>
        <position position="192"/>
    </location>
    <ligand>
        <name>UDP-N-acetyl-alpha-D-muramoyl-L-alanyl-D-glutamate</name>
        <dbReference type="ChEBI" id="CHEBI:83900"/>
    </ligand>
</feature>
<feature type="domain" description="Mur ligase central" evidence="11">
    <location>
        <begin position="121"/>
        <end position="321"/>
    </location>
</feature>
<feature type="domain" description="Mur ligase N-terminal catalytic" evidence="9">
    <location>
        <begin position="34"/>
        <end position="109"/>
    </location>
</feature>
<keyword evidence="7" id="KW-0547">Nucleotide-binding</keyword>
<dbReference type="HAMAP" id="MF_00208">
    <property type="entry name" value="MurE"/>
    <property type="match status" value="1"/>
</dbReference>
<dbReference type="Proteomes" id="UP000683575">
    <property type="component" value="Chromosome"/>
</dbReference>
<dbReference type="InterPro" id="IPR004101">
    <property type="entry name" value="Mur_ligase_C"/>
</dbReference>
<keyword evidence="4 7" id="KW-0573">Peptidoglycan synthesis</keyword>
<comment type="subcellular location">
    <subcellularLocation>
        <location evidence="7 8">Cytoplasm</location>
    </subcellularLocation>
</comment>
<evidence type="ECO:0000256" key="6">
    <source>
        <dbReference type="ARBA" id="ARBA00023316"/>
    </source>
</evidence>
<evidence type="ECO:0000256" key="7">
    <source>
        <dbReference type="HAMAP-Rule" id="MF_00208"/>
    </source>
</evidence>
<dbReference type="InterPro" id="IPR013221">
    <property type="entry name" value="Mur_ligase_cen"/>
</dbReference>
<keyword evidence="13" id="KW-1185">Reference proteome</keyword>
<keyword evidence="3 7" id="KW-0133">Cell shape</keyword>
<dbReference type="NCBIfam" id="TIGR01085">
    <property type="entry name" value="murE"/>
    <property type="match status" value="1"/>
</dbReference>
<feature type="binding site" evidence="7">
    <location>
        <position position="200"/>
    </location>
    <ligand>
        <name>UDP-N-acetyl-alpha-D-muramoyl-L-alanyl-D-glutamate</name>
        <dbReference type="ChEBI" id="CHEBI:83900"/>
    </ligand>
</feature>
<accession>A0A975T2X6</accession>
<keyword evidence="6 7" id="KW-0961">Cell wall biogenesis/degradation</keyword>
<dbReference type="GO" id="GO:0051301">
    <property type="term" value="P:cell division"/>
    <property type="evidence" value="ECO:0007669"/>
    <property type="project" value="UniProtKB-KW"/>
</dbReference>
<evidence type="ECO:0000259" key="10">
    <source>
        <dbReference type="Pfam" id="PF02875"/>
    </source>
</evidence>
<keyword evidence="7" id="KW-0460">Magnesium</keyword>
<dbReference type="Pfam" id="PF02875">
    <property type="entry name" value="Mur_ligase_C"/>
    <property type="match status" value="1"/>
</dbReference>
<comment type="catalytic activity">
    <reaction evidence="7">
        <text>UDP-N-acetyl-alpha-D-muramoyl-L-alanyl-D-glutamate + meso-2,6-diaminopimelate + ATP = UDP-N-acetyl-alpha-D-muramoyl-L-alanyl-gamma-D-glutamyl-meso-2,6-diaminopimelate + ADP + phosphate + H(+)</text>
        <dbReference type="Rhea" id="RHEA:23676"/>
        <dbReference type="ChEBI" id="CHEBI:15378"/>
        <dbReference type="ChEBI" id="CHEBI:30616"/>
        <dbReference type="ChEBI" id="CHEBI:43474"/>
        <dbReference type="ChEBI" id="CHEBI:57791"/>
        <dbReference type="ChEBI" id="CHEBI:83900"/>
        <dbReference type="ChEBI" id="CHEBI:83905"/>
        <dbReference type="ChEBI" id="CHEBI:456216"/>
        <dbReference type="EC" id="6.3.2.13"/>
    </reaction>
</comment>
<comment type="pathway">
    <text evidence="7 8">Cell wall biogenesis; peptidoglycan biosynthesis.</text>
</comment>
<dbReference type="NCBIfam" id="NF001124">
    <property type="entry name" value="PRK00139.1-2"/>
    <property type="match status" value="1"/>
</dbReference>
<name>A0A975T2X6_9ACTN</name>
<evidence type="ECO:0000313" key="13">
    <source>
        <dbReference type="Proteomes" id="UP000683575"/>
    </source>
</evidence>
<sequence length="505" mass="52011">MRPAVPVETPLQDVVEWLGDLLVDRRGDLGVVLTGATISSLRVHPGDLYVAPAGARAHGASYVDQAVRDGAVAVLTDPAGALQCPDAAVPVLVVERPREVVGDLAARIYGRPAQRLRMVAVTGTQGKTTTTRLAEAALSAAGVPAAVVGTVGTRVAGVDVKTSLTTPEAPDLHALFAVMAERGVAACAMEVSSHALVMGRVDGVVFDVACFTNLGRDHLDFHADVEEYFAAKASLFTPGRARLGLVNVDDEHGRRLVREATVPVRTFSAAGAEADWRAGDVVLEPTGSTFTVHAPSGESFPARVPLTGDFNVANALCAIAALGEAGFDAAAVAAAMGASGGVPGRLEQVDAGQGFLAVVDYAHKPDAVTAALRALRALTTGRLLVVLGAGGDRDPGKRPIMGEIAARLGDVLVVTDDNPRSEDPAAIRGEVLAGAEAVPAAERAELREVGDRRAAIALAVSLAADGDTVVVAGKGHETGQEVAGTVHPFDDRVVLREEMTGRVAR</sequence>
<evidence type="ECO:0000256" key="2">
    <source>
        <dbReference type="ARBA" id="ARBA00022618"/>
    </source>
</evidence>
<dbReference type="GO" id="GO:0005737">
    <property type="term" value="C:cytoplasm"/>
    <property type="evidence" value="ECO:0007669"/>
    <property type="project" value="UniProtKB-SubCell"/>
</dbReference>
<keyword evidence="2 7" id="KW-0132">Cell division</keyword>
<dbReference type="GO" id="GO:0005524">
    <property type="term" value="F:ATP binding"/>
    <property type="evidence" value="ECO:0007669"/>
    <property type="project" value="UniProtKB-UniRule"/>
</dbReference>
<dbReference type="AlphaFoldDB" id="A0A975T2X6"/>
<protein>
    <recommendedName>
        <fullName evidence="7">UDP-N-acetylmuramoyl-L-alanyl-D-glutamate--2,6-diaminopimelate ligase</fullName>
        <ecNumber evidence="7">6.3.2.13</ecNumber>
    </recommendedName>
    <alternativeName>
        <fullName evidence="7">Meso-A2pm-adding enzyme</fullName>
    </alternativeName>
    <alternativeName>
        <fullName evidence="7">Meso-diaminopimelate-adding enzyme</fullName>
    </alternativeName>
    <alternativeName>
        <fullName evidence="7">UDP-MurNAc-L-Ala-D-Glu:meso-diaminopimelate ligase</fullName>
    </alternativeName>
    <alternativeName>
        <fullName evidence="7">UDP-MurNAc-tripeptide synthetase</fullName>
    </alternativeName>
    <alternativeName>
        <fullName evidence="7">UDP-N-acetylmuramyl-tripeptide synthetase</fullName>
    </alternativeName>
</protein>